<evidence type="ECO:0000256" key="8">
    <source>
        <dbReference type="SAM" id="MobiDB-lite"/>
    </source>
</evidence>
<feature type="region of interest" description="Disordered" evidence="8">
    <location>
        <begin position="33"/>
        <end position="57"/>
    </location>
</feature>
<feature type="compositionally biased region" description="Low complexity" evidence="8">
    <location>
        <begin position="48"/>
        <end position="57"/>
    </location>
</feature>
<dbReference type="HAMAP" id="MF_00415">
    <property type="entry name" value="FlgH"/>
    <property type="match status" value="1"/>
</dbReference>
<protein>
    <recommendedName>
        <fullName evidence="7">Flagellar L-ring protein</fullName>
    </recommendedName>
    <alternativeName>
        <fullName evidence="7">Basal body L-ring protein</fullName>
    </alternativeName>
</protein>
<keyword evidence="4 7" id="KW-0472">Membrane</keyword>
<evidence type="ECO:0000256" key="9">
    <source>
        <dbReference type="SAM" id="SignalP"/>
    </source>
</evidence>
<dbReference type="Proteomes" id="UP000501568">
    <property type="component" value="Chromosome"/>
</dbReference>
<keyword evidence="10" id="KW-0966">Cell projection</keyword>
<gene>
    <name evidence="7" type="primary">flgH</name>
    <name evidence="10" type="ORF">G5C33_02130</name>
</gene>
<evidence type="ECO:0000256" key="6">
    <source>
        <dbReference type="ARBA" id="ARBA00023237"/>
    </source>
</evidence>
<name>A0A6G6Y270_9SPHN</name>
<evidence type="ECO:0000256" key="2">
    <source>
        <dbReference type="ARBA" id="ARBA00006929"/>
    </source>
</evidence>
<dbReference type="AlphaFoldDB" id="A0A6G6Y270"/>
<accession>A0A6G6Y270</accession>
<organism evidence="10 11">
    <name type="scientific">Stakelama tenebrarum</name>
    <dbReference type="NCBI Taxonomy" id="2711215"/>
    <lineage>
        <taxon>Bacteria</taxon>
        <taxon>Pseudomonadati</taxon>
        <taxon>Pseudomonadota</taxon>
        <taxon>Alphaproteobacteria</taxon>
        <taxon>Sphingomonadales</taxon>
        <taxon>Sphingomonadaceae</taxon>
        <taxon>Stakelama</taxon>
    </lineage>
</organism>
<dbReference type="GO" id="GO:0009427">
    <property type="term" value="C:bacterial-type flagellum basal body, distal rod, L ring"/>
    <property type="evidence" value="ECO:0007669"/>
    <property type="project" value="InterPro"/>
</dbReference>
<comment type="function">
    <text evidence="1 7">Assembles around the rod to form the L-ring and probably protects the motor/basal body from shearing forces during rotation.</text>
</comment>
<feature type="compositionally biased region" description="Basic and acidic residues" evidence="8">
    <location>
        <begin position="36"/>
        <end position="47"/>
    </location>
</feature>
<keyword evidence="5 7" id="KW-0975">Bacterial flagellum</keyword>
<comment type="subunit">
    <text evidence="7">The basal body constitutes a major portion of the flagellar organelle and consists of four rings (L,P,S, and M) mounted on a central rod.</text>
</comment>
<sequence>MSTRTSDARIARFMAGLATGAVAVLIVAASASPADAQRRDDDREQSRDYAPSAPVAPMPAAANGGIFQASQGYAALYEGNRARRVGDPVTIVLVERTQATKTQGTDYDSSGGFSILPPTTGALSLFSATDATVSSNRGFNGGGTASQANQLSGEITVTIAEVYGNGTMLVRGEKRLTLNRGDEFVQISGIIRPSDVDPYNRVASTRVADARISYTGKGDLARSSRQGWLSRFFQIISPF</sequence>
<dbReference type="KEGG" id="spzr:G5C33_02130"/>
<reference evidence="10 11" key="1">
    <citation type="submission" date="2020-02" db="EMBL/GenBank/DDBJ databases">
        <authorList>
            <person name="Zheng R.K."/>
            <person name="Sun C.M."/>
        </authorList>
    </citation>
    <scope>NUCLEOTIDE SEQUENCE [LARGE SCALE GENOMIC DNA]</scope>
    <source>
        <strain evidence="11">zrk23</strain>
    </source>
</reference>
<feature type="signal peptide" evidence="9">
    <location>
        <begin position="1"/>
        <end position="36"/>
    </location>
</feature>
<dbReference type="InterPro" id="IPR000527">
    <property type="entry name" value="Flag_Lring"/>
</dbReference>
<keyword evidence="11" id="KW-1185">Reference proteome</keyword>
<dbReference type="EMBL" id="CP049109">
    <property type="protein sequence ID" value="QIG78703.1"/>
    <property type="molecule type" value="Genomic_DNA"/>
</dbReference>
<evidence type="ECO:0000256" key="5">
    <source>
        <dbReference type="ARBA" id="ARBA00023143"/>
    </source>
</evidence>
<evidence type="ECO:0000256" key="7">
    <source>
        <dbReference type="HAMAP-Rule" id="MF_00415"/>
    </source>
</evidence>
<evidence type="ECO:0000256" key="1">
    <source>
        <dbReference type="ARBA" id="ARBA00002591"/>
    </source>
</evidence>
<keyword evidence="6 7" id="KW-0998">Cell outer membrane</keyword>
<dbReference type="PRINTS" id="PR01008">
    <property type="entry name" value="FLGLRINGFLGH"/>
</dbReference>
<evidence type="ECO:0000256" key="4">
    <source>
        <dbReference type="ARBA" id="ARBA00023136"/>
    </source>
</evidence>
<keyword evidence="10" id="KW-0282">Flagellum</keyword>
<dbReference type="PANTHER" id="PTHR34933">
    <property type="entry name" value="FLAGELLAR L-RING PROTEIN"/>
    <property type="match status" value="1"/>
</dbReference>
<dbReference type="GO" id="GO:0009279">
    <property type="term" value="C:cell outer membrane"/>
    <property type="evidence" value="ECO:0007669"/>
    <property type="project" value="UniProtKB-SubCell"/>
</dbReference>
<evidence type="ECO:0000256" key="3">
    <source>
        <dbReference type="ARBA" id="ARBA00022729"/>
    </source>
</evidence>
<evidence type="ECO:0000313" key="11">
    <source>
        <dbReference type="Proteomes" id="UP000501568"/>
    </source>
</evidence>
<dbReference type="PANTHER" id="PTHR34933:SF1">
    <property type="entry name" value="FLAGELLAR L-RING PROTEIN"/>
    <property type="match status" value="1"/>
</dbReference>
<dbReference type="RefSeq" id="WP_165325701.1">
    <property type="nucleotide sequence ID" value="NZ_CP049109.1"/>
</dbReference>
<evidence type="ECO:0000313" key="10">
    <source>
        <dbReference type="EMBL" id="QIG78703.1"/>
    </source>
</evidence>
<comment type="subcellular location">
    <subcellularLocation>
        <location evidence="7">Cell outer membrane</location>
    </subcellularLocation>
    <subcellularLocation>
        <location evidence="7">Bacterial flagellum basal body</location>
    </subcellularLocation>
</comment>
<keyword evidence="3 9" id="KW-0732">Signal</keyword>
<keyword evidence="10" id="KW-0969">Cilium</keyword>
<dbReference type="GO" id="GO:0071973">
    <property type="term" value="P:bacterial-type flagellum-dependent cell motility"/>
    <property type="evidence" value="ECO:0007669"/>
    <property type="project" value="InterPro"/>
</dbReference>
<feature type="chain" id="PRO_5026254759" description="Flagellar L-ring protein" evidence="9">
    <location>
        <begin position="37"/>
        <end position="239"/>
    </location>
</feature>
<dbReference type="GO" id="GO:0003774">
    <property type="term" value="F:cytoskeletal motor activity"/>
    <property type="evidence" value="ECO:0007669"/>
    <property type="project" value="InterPro"/>
</dbReference>
<dbReference type="Pfam" id="PF02107">
    <property type="entry name" value="FlgH"/>
    <property type="match status" value="1"/>
</dbReference>
<proteinExistence type="inferred from homology"/>
<comment type="similarity">
    <text evidence="2 7">Belongs to the FlgH family.</text>
</comment>